<dbReference type="Pfam" id="PF11566">
    <property type="entry name" value="PI31_Prot_N"/>
    <property type="match status" value="1"/>
</dbReference>
<evidence type="ECO:0000259" key="3">
    <source>
        <dbReference type="Pfam" id="PF12937"/>
    </source>
</evidence>
<dbReference type="Proteomes" id="UP001237642">
    <property type="component" value="Unassembled WGS sequence"/>
</dbReference>
<dbReference type="InterPro" id="IPR005174">
    <property type="entry name" value="KIB1-4_b-propeller"/>
</dbReference>
<feature type="domain" description="PI31 proteasome regulator N-terminal" evidence="2">
    <location>
        <begin position="17"/>
        <end position="156"/>
    </location>
</feature>
<name>A0AAD8GS66_9APIA</name>
<dbReference type="InterPro" id="IPR001810">
    <property type="entry name" value="F-box_dom"/>
</dbReference>
<dbReference type="InterPro" id="IPR021625">
    <property type="entry name" value="PI31_Prot_N"/>
</dbReference>
<keyword evidence="5" id="KW-1185">Reference proteome</keyword>
<evidence type="ECO:0000313" key="5">
    <source>
        <dbReference type="Proteomes" id="UP001237642"/>
    </source>
</evidence>
<feature type="domain" description="KIB1-4 beta-propeller" evidence="1">
    <location>
        <begin position="281"/>
        <end position="548"/>
    </location>
</feature>
<feature type="domain" description="F-box" evidence="3">
    <location>
        <begin position="184"/>
        <end position="230"/>
    </location>
</feature>
<proteinExistence type="predicted"/>
<gene>
    <name evidence="4" type="ORF">POM88_052951</name>
</gene>
<evidence type="ECO:0000259" key="2">
    <source>
        <dbReference type="Pfam" id="PF11566"/>
    </source>
</evidence>
<organism evidence="4 5">
    <name type="scientific">Heracleum sosnowskyi</name>
    <dbReference type="NCBI Taxonomy" id="360622"/>
    <lineage>
        <taxon>Eukaryota</taxon>
        <taxon>Viridiplantae</taxon>
        <taxon>Streptophyta</taxon>
        <taxon>Embryophyta</taxon>
        <taxon>Tracheophyta</taxon>
        <taxon>Spermatophyta</taxon>
        <taxon>Magnoliopsida</taxon>
        <taxon>eudicotyledons</taxon>
        <taxon>Gunneridae</taxon>
        <taxon>Pentapetalae</taxon>
        <taxon>asterids</taxon>
        <taxon>campanulids</taxon>
        <taxon>Apiales</taxon>
        <taxon>Apiaceae</taxon>
        <taxon>Apioideae</taxon>
        <taxon>apioid superclade</taxon>
        <taxon>Tordylieae</taxon>
        <taxon>Tordyliinae</taxon>
        <taxon>Heracleum</taxon>
    </lineage>
</organism>
<reference evidence="4" key="1">
    <citation type="submission" date="2023-02" db="EMBL/GenBank/DDBJ databases">
        <title>Genome of toxic invasive species Heracleum sosnowskyi carries increased number of genes despite the absence of recent whole-genome duplications.</title>
        <authorList>
            <person name="Schelkunov M."/>
            <person name="Shtratnikova V."/>
            <person name="Makarenko M."/>
            <person name="Klepikova A."/>
            <person name="Omelchenko D."/>
            <person name="Novikova G."/>
            <person name="Obukhova E."/>
            <person name="Bogdanov V."/>
            <person name="Penin A."/>
            <person name="Logacheva M."/>
        </authorList>
    </citation>
    <scope>NUCLEOTIDE SEQUENCE</scope>
    <source>
        <strain evidence="4">Hsosn_3</strain>
        <tissue evidence="4">Leaf</tissue>
    </source>
</reference>
<evidence type="ECO:0000259" key="1">
    <source>
        <dbReference type="Pfam" id="PF03478"/>
    </source>
</evidence>
<evidence type="ECO:0008006" key="6">
    <source>
        <dbReference type="Google" id="ProtNLM"/>
    </source>
</evidence>
<dbReference type="Pfam" id="PF12937">
    <property type="entry name" value="F-box-like"/>
    <property type="match status" value="1"/>
</dbReference>
<dbReference type="Gene3D" id="3.40.1000.30">
    <property type="match status" value="1"/>
</dbReference>
<reference evidence="4" key="2">
    <citation type="submission" date="2023-05" db="EMBL/GenBank/DDBJ databases">
        <authorList>
            <person name="Schelkunov M.I."/>
        </authorList>
    </citation>
    <scope>NUCLEOTIDE SEQUENCE</scope>
    <source>
        <strain evidence="4">Hsosn_3</strain>
        <tissue evidence="4">Leaf</tissue>
    </source>
</reference>
<dbReference type="AlphaFoldDB" id="A0AAD8GS66"/>
<dbReference type="InterPro" id="IPR050942">
    <property type="entry name" value="F-box_BR-signaling"/>
</dbReference>
<dbReference type="Pfam" id="PF03478">
    <property type="entry name" value="Beta-prop_KIB1-4"/>
    <property type="match status" value="1"/>
</dbReference>
<accession>A0AAD8GS66</accession>
<dbReference type="InterPro" id="IPR036047">
    <property type="entry name" value="F-box-like_dom_sf"/>
</dbReference>
<dbReference type="Gene3D" id="1.20.1280.50">
    <property type="match status" value="1"/>
</dbReference>
<dbReference type="PANTHER" id="PTHR44259:SF114">
    <property type="entry name" value="OS06G0707300 PROTEIN"/>
    <property type="match status" value="1"/>
</dbReference>
<dbReference type="EMBL" id="JAUIZM010000014">
    <property type="protein sequence ID" value="KAK1353113.1"/>
    <property type="molecule type" value="Genomic_DNA"/>
</dbReference>
<comment type="caution">
    <text evidence="4">The sequence shown here is derived from an EMBL/GenBank/DDBJ whole genome shotgun (WGS) entry which is preliminary data.</text>
</comment>
<dbReference type="PANTHER" id="PTHR44259">
    <property type="entry name" value="OS07G0183000 PROTEIN-RELATED"/>
    <property type="match status" value="1"/>
</dbReference>
<protein>
    <recommendedName>
        <fullName evidence="6">F-box domain-containing protein</fullName>
    </recommendedName>
</protein>
<sequence>MATEQGVIAVIRAFPPAFRCSHDRIAYTIHSSFLAAGYILIGAGYFVTGAGPPALLYDVLTTSSADAVMINGWDDGKYAFVYLGPGKGSNKILVKCSAMSDTLFVEVLKNNDQEPLPLEISVNNYTVNNGGSTYNTEFKDLGKLVSVINKGILGKLRATSESSLETAKSRNISRIINHISKMSWADLPVDILFIVFGFLHDKNIHNFLDLYQCLAVCRSWRSVAKQIWQTRILPTTPWLLFHVDRSKKIFLKKNLYKCHEYSPSPATIYNDASFSCPLNLLHFQTFASYDGWLLLGNSDNLPFLYNPITALLLPLPPLPKDRLLQFYMKFVSSGASPTDHNCIICIKFSNKRERMDYDTNTFLAFCRPAVSTSWVVLQEKAEDIIFSGGKFYTIGSGGDLFVYNSDSINGNTSFSMCLPWKVIKMAEAVFNTKSLPWYGDCCCFYLVESKDRELLMIMRTVDRDIYFTKSFRIFKLNPSDNSYNGRRNHYCHYYWKEISSLPIKESIILLWNEAMCISVDDHNGYKPNSIYFYDEERWGQTTTYGIYDLGSCKINHKTEDADCHLPSGNKGVNILRCTADSARGMLEILICPDNVTMNLILILGVPGVRSLDVLCLGYCASGEAAVIFIMSEFLLGSRICACPLDIFFVVPGQRSVMLLQNAIFCDFLKSPCYDVFLLSGSCFSFGAALYKMVLNSDCSGISLRDCFEVSQQFLNLLDKMWRAQFLQTRYKFFVPSNAEIVSNGAGRYSERCSGTVAAKN</sequence>
<evidence type="ECO:0000313" key="4">
    <source>
        <dbReference type="EMBL" id="KAK1353113.1"/>
    </source>
</evidence>
<dbReference type="SUPFAM" id="SSF81383">
    <property type="entry name" value="F-box domain"/>
    <property type="match status" value="1"/>
</dbReference>